<reference evidence="1 2" key="1">
    <citation type="submission" date="2015-03" db="EMBL/GenBank/DDBJ databases">
        <title>Genome assembly of Sandaracinus amylolyticus DSM 53668.</title>
        <authorList>
            <person name="Sharma G."/>
            <person name="Subramanian S."/>
        </authorList>
    </citation>
    <scope>NUCLEOTIDE SEQUENCE [LARGE SCALE GENOMIC DNA]</scope>
    <source>
        <strain evidence="1 2">DSM 53668</strain>
    </source>
</reference>
<dbReference type="SUPFAM" id="SSF55961">
    <property type="entry name" value="Bet v1-like"/>
    <property type="match status" value="1"/>
</dbReference>
<dbReference type="CDD" id="cd07822">
    <property type="entry name" value="SRPBCC_4"/>
    <property type="match status" value="1"/>
</dbReference>
<organism evidence="1 2">
    <name type="scientific">Sandaracinus amylolyticus</name>
    <dbReference type="NCBI Taxonomy" id="927083"/>
    <lineage>
        <taxon>Bacteria</taxon>
        <taxon>Pseudomonadati</taxon>
        <taxon>Myxococcota</taxon>
        <taxon>Polyangia</taxon>
        <taxon>Polyangiales</taxon>
        <taxon>Sandaracinaceae</taxon>
        <taxon>Sandaracinus</taxon>
    </lineage>
</organism>
<dbReference type="InterPro" id="IPR023393">
    <property type="entry name" value="START-like_dom_sf"/>
</dbReference>
<dbReference type="Pfam" id="PF10604">
    <property type="entry name" value="Polyketide_cyc2"/>
    <property type="match status" value="1"/>
</dbReference>
<evidence type="ECO:0008006" key="3">
    <source>
        <dbReference type="Google" id="ProtNLM"/>
    </source>
</evidence>
<keyword evidence="2" id="KW-1185">Reference proteome</keyword>
<dbReference type="OrthoDB" id="9800600at2"/>
<accession>A0A0F6YL06</accession>
<dbReference type="RefSeq" id="WP_053236363.1">
    <property type="nucleotide sequence ID" value="NZ_CP011125.1"/>
</dbReference>
<dbReference type="Gene3D" id="3.30.530.20">
    <property type="match status" value="1"/>
</dbReference>
<gene>
    <name evidence="1" type="ORF">DB32_006452</name>
</gene>
<protein>
    <recommendedName>
        <fullName evidence="3">SRPBCC domain-containing protein</fullName>
    </recommendedName>
</protein>
<dbReference type="InterPro" id="IPR019587">
    <property type="entry name" value="Polyketide_cyclase/dehydratase"/>
</dbReference>
<dbReference type="Proteomes" id="UP000034883">
    <property type="component" value="Chromosome"/>
</dbReference>
<proteinExistence type="predicted"/>
<dbReference type="AlphaFoldDB" id="A0A0F6YL06"/>
<dbReference type="PANTHER" id="PTHR36166:SF1">
    <property type="entry name" value="SRPBCC DOMAIN-CONTAINING PROTEIN"/>
    <property type="match status" value="1"/>
</dbReference>
<name>A0A0F6YL06_9BACT</name>
<evidence type="ECO:0000313" key="2">
    <source>
        <dbReference type="Proteomes" id="UP000034883"/>
    </source>
</evidence>
<evidence type="ECO:0000313" key="1">
    <source>
        <dbReference type="EMBL" id="AKF09303.1"/>
    </source>
</evidence>
<dbReference type="PANTHER" id="PTHR36166">
    <property type="entry name" value="CHROMOSOME 9, WHOLE GENOME SHOTGUN SEQUENCE"/>
    <property type="match status" value="1"/>
</dbReference>
<dbReference type="KEGG" id="samy:DB32_006452"/>
<sequence length="148" mass="16599">MPTAIIEASSEIDAPPERVWSILVDLASYAEWNPFTPRIDASLRVGEPVVLHVAMTPGKKRLVQREVCTANDASKHELGWGTTMLTPFVLHANRVQRLEPLPGGRTRYYTADAFEGLLVPLVMWLYRSDIQRGFDGVARALKERAERA</sequence>
<dbReference type="EMBL" id="CP011125">
    <property type="protein sequence ID" value="AKF09303.1"/>
    <property type="molecule type" value="Genomic_DNA"/>
</dbReference>
<dbReference type="STRING" id="927083.DB32_006452"/>